<dbReference type="InterPro" id="IPR011251">
    <property type="entry name" value="Luciferase-like_dom"/>
</dbReference>
<reference evidence="6" key="1">
    <citation type="submission" date="2021-02" db="EMBL/GenBank/DDBJ databases">
        <title>The CRISPR/cas machinery reduction and long-range gene transfer in the hot spring cyanobacterium Synechococcus.</title>
        <authorList>
            <person name="Dvorak P."/>
            <person name="Jahodarova E."/>
            <person name="Hasler P."/>
            <person name="Poulickova A."/>
        </authorList>
    </citation>
    <scope>NUCLEOTIDE SEQUENCE</scope>
    <source>
        <strain evidence="6">Rupite</strain>
    </source>
</reference>
<dbReference type="InterPro" id="IPR050172">
    <property type="entry name" value="SsuD_RutA_monooxygenase"/>
</dbReference>
<evidence type="ECO:0000256" key="3">
    <source>
        <dbReference type="ARBA" id="ARBA00023002"/>
    </source>
</evidence>
<evidence type="ECO:0000259" key="5">
    <source>
        <dbReference type="Pfam" id="PF00296"/>
    </source>
</evidence>
<dbReference type="CDD" id="cd01094">
    <property type="entry name" value="Alkanesulfonate_monoxygenase"/>
    <property type="match status" value="1"/>
</dbReference>
<protein>
    <submittedName>
        <fullName evidence="6">LLM class flavin-dependent oxidoreductase</fullName>
    </submittedName>
</protein>
<evidence type="ECO:0000313" key="7">
    <source>
        <dbReference type="Proteomes" id="UP000830835"/>
    </source>
</evidence>
<proteinExistence type="predicted"/>
<keyword evidence="4" id="KW-0503">Monooxygenase</keyword>
<keyword evidence="2" id="KW-0288">FMN</keyword>
<accession>A0ABT0CDN1</accession>
<name>A0ABT0CDN1_THEVL</name>
<evidence type="ECO:0000256" key="2">
    <source>
        <dbReference type="ARBA" id="ARBA00022643"/>
    </source>
</evidence>
<dbReference type="Gene3D" id="3.20.20.30">
    <property type="entry name" value="Luciferase-like domain"/>
    <property type="match status" value="1"/>
</dbReference>
<comment type="caution">
    <text evidence="6">The sequence shown here is derived from an EMBL/GenBank/DDBJ whole genome shotgun (WGS) entry which is preliminary data.</text>
</comment>
<dbReference type="Pfam" id="PF00296">
    <property type="entry name" value="Bac_luciferase"/>
    <property type="match status" value="1"/>
</dbReference>
<dbReference type="PANTHER" id="PTHR42847">
    <property type="entry name" value="ALKANESULFONATE MONOOXYGENASE"/>
    <property type="match status" value="1"/>
</dbReference>
<feature type="domain" description="Luciferase-like" evidence="5">
    <location>
        <begin position="13"/>
        <end position="283"/>
    </location>
</feature>
<keyword evidence="1" id="KW-0285">Flavoprotein</keyword>
<evidence type="ECO:0000256" key="4">
    <source>
        <dbReference type="ARBA" id="ARBA00023033"/>
    </source>
</evidence>
<organism evidence="6 7">
    <name type="scientific">Thermostichus vulcanus str. 'Rupite'</name>
    <dbReference type="NCBI Taxonomy" id="2813851"/>
    <lineage>
        <taxon>Bacteria</taxon>
        <taxon>Bacillati</taxon>
        <taxon>Cyanobacteriota</taxon>
        <taxon>Cyanophyceae</taxon>
        <taxon>Thermostichales</taxon>
        <taxon>Thermostichaceae</taxon>
        <taxon>Thermostichus</taxon>
    </lineage>
</organism>
<evidence type="ECO:0000313" key="6">
    <source>
        <dbReference type="EMBL" id="MCJ2543892.1"/>
    </source>
</evidence>
<dbReference type="EMBL" id="JAFIRA010000039">
    <property type="protein sequence ID" value="MCJ2543892.1"/>
    <property type="molecule type" value="Genomic_DNA"/>
</dbReference>
<keyword evidence="3" id="KW-0560">Oxidoreductase</keyword>
<evidence type="ECO:0000256" key="1">
    <source>
        <dbReference type="ARBA" id="ARBA00022630"/>
    </source>
</evidence>
<sequence>MVAGEVLLMGYLQFGVFIPIANNGWIISVNSPQYMPTFELNKQITLLAEQYGFEFVLSMIKWRGFKGETQFWDYALESFTLMAGLAAVTEKIHLYASVALPTLHPAVAARMCVTLDDISHGRFGLNIVTGWNKLEYAQMGLWPGDEYYSYRYDYATEYVQVMKLLWEQGRVTYQGRYFQLEDCLCQPRPSREIPIVCAGHSERGMRFTAEMGNHNFILAPFEEAAHISDRLKAFGQEVGRTVGTYALFTVVMGETDAEAQATAEHYMEGGDIEALLGWKGAANTDPVGVNVKRYQAEAFMGIPTLIGSYETVARELNRIASQTSIDGILFTFPDFITDVQRFGERVMPLVNCRQVLQPA</sequence>
<dbReference type="InterPro" id="IPR036661">
    <property type="entry name" value="Luciferase-like_sf"/>
</dbReference>
<dbReference type="SUPFAM" id="SSF51679">
    <property type="entry name" value="Bacterial luciferase-like"/>
    <property type="match status" value="1"/>
</dbReference>
<dbReference type="Proteomes" id="UP000830835">
    <property type="component" value="Unassembled WGS sequence"/>
</dbReference>
<dbReference type="PANTHER" id="PTHR42847:SF4">
    <property type="entry name" value="ALKANESULFONATE MONOOXYGENASE-RELATED"/>
    <property type="match status" value="1"/>
</dbReference>
<gene>
    <name evidence="6" type="ORF">JX360_13440</name>
</gene>
<keyword evidence="7" id="KW-1185">Reference proteome</keyword>